<comment type="caution">
    <text evidence="2">The sequence shown here is derived from an EMBL/GenBank/DDBJ whole genome shotgun (WGS) entry which is preliminary data.</text>
</comment>
<organism evidence="2 3">
    <name type="scientific">Frankia umida</name>
    <dbReference type="NCBI Taxonomy" id="573489"/>
    <lineage>
        <taxon>Bacteria</taxon>
        <taxon>Bacillati</taxon>
        <taxon>Actinomycetota</taxon>
        <taxon>Actinomycetes</taxon>
        <taxon>Frankiales</taxon>
        <taxon>Frankiaceae</taxon>
        <taxon>Frankia</taxon>
    </lineage>
</organism>
<dbReference type="Pfam" id="PF11236">
    <property type="entry name" value="DUF3037"/>
    <property type="match status" value="1"/>
</dbReference>
<evidence type="ECO:0000313" key="3">
    <source>
        <dbReference type="Proteomes" id="UP001201873"/>
    </source>
</evidence>
<accession>A0ABT0K5C5</accession>
<keyword evidence="3" id="KW-1185">Reference proteome</keyword>
<protein>
    <submittedName>
        <fullName evidence="2">DUF3037 domain-containing protein</fullName>
    </submittedName>
</protein>
<feature type="region of interest" description="Disordered" evidence="1">
    <location>
        <begin position="123"/>
        <end position="143"/>
    </location>
</feature>
<dbReference type="RefSeq" id="WP_248827054.1">
    <property type="nucleotide sequence ID" value="NZ_JALKFT010000058.1"/>
</dbReference>
<dbReference type="EMBL" id="JALKFT010000058">
    <property type="protein sequence ID" value="MCK9879000.1"/>
    <property type="molecule type" value="Genomic_DNA"/>
</dbReference>
<dbReference type="InterPro" id="IPR021398">
    <property type="entry name" value="DUF3037"/>
</dbReference>
<evidence type="ECO:0000256" key="1">
    <source>
        <dbReference type="SAM" id="MobiDB-lite"/>
    </source>
</evidence>
<sequence length="143" mass="15194">MPELFEYAVIRLVPRVERGEFLNVGVVLYCQPPRFLDLRCQLEASRVAVLDPHLDVDVVLAHLGAFAAVCAGGAGAGPAGRPGPGERFRWLTAPRSTIIQTSPVHTGLTDDPSAELDRLADLLLGEPGPRPAGTREITPPPGG</sequence>
<dbReference type="Proteomes" id="UP001201873">
    <property type="component" value="Unassembled WGS sequence"/>
</dbReference>
<name>A0ABT0K5C5_9ACTN</name>
<gene>
    <name evidence="2" type="ORF">MXD59_25115</name>
</gene>
<proteinExistence type="predicted"/>
<evidence type="ECO:0000313" key="2">
    <source>
        <dbReference type="EMBL" id="MCK9879000.1"/>
    </source>
</evidence>
<reference evidence="2 3" key="1">
    <citation type="submission" date="2022-04" db="EMBL/GenBank/DDBJ databases">
        <title>Genome diversity in the genus Frankia.</title>
        <authorList>
            <person name="Carlos-Shanley C."/>
            <person name="Hahn D."/>
        </authorList>
    </citation>
    <scope>NUCLEOTIDE SEQUENCE [LARGE SCALE GENOMIC DNA]</scope>
    <source>
        <strain evidence="2 3">Ag45/Mut15</strain>
    </source>
</reference>